<dbReference type="Pfam" id="PF03965">
    <property type="entry name" value="Penicillinase_R"/>
    <property type="match status" value="1"/>
</dbReference>
<evidence type="ECO:0000256" key="4">
    <source>
        <dbReference type="ARBA" id="ARBA00023163"/>
    </source>
</evidence>
<keyword evidence="3" id="KW-0238">DNA-binding</keyword>
<evidence type="ECO:0000256" key="1">
    <source>
        <dbReference type="ARBA" id="ARBA00011046"/>
    </source>
</evidence>
<dbReference type="EMBL" id="JADKGY010000008">
    <property type="protein sequence ID" value="MBK9983076.1"/>
    <property type="molecule type" value="Genomic_DNA"/>
</dbReference>
<dbReference type="AlphaFoldDB" id="A0A9D7SVU3"/>
<dbReference type="InterPro" id="IPR005650">
    <property type="entry name" value="BlaI_family"/>
</dbReference>
<organism evidence="6 7">
    <name type="scientific">Candidatus Opimibacter skivensis</name>
    <dbReference type="NCBI Taxonomy" id="2982028"/>
    <lineage>
        <taxon>Bacteria</taxon>
        <taxon>Pseudomonadati</taxon>
        <taxon>Bacteroidota</taxon>
        <taxon>Saprospiria</taxon>
        <taxon>Saprospirales</taxon>
        <taxon>Saprospiraceae</taxon>
        <taxon>Candidatus Opimibacter</taxon>
    </lineage>
</organism>
<dbReference type="PIRSF" id="PIRSF019455">
    <property type="entry name" value="CopR_AtkY"/>
    <property type="match status" value="1"/>
</dbReference>
<evidence type="ECO:0000313" key="6">
    <source>
        <dbReference type="EMBL" id="MBK9983176.1"/>
    </source>
</evidence>
<comment type="caution">
    <text evidence="6">The sequence shown here is derived from an EMBL/GenBank/DDBJ whole genome shotgun (WGS) entry which is preliminary data.</text>
</comment>
<sequence>MVNEIKPTDGELEILQILWKKGPSTVREVNDLLNDDQDKSTGYTTTLKIMQIMYEKGLLLRDDAQRTHIYTAAVREGKIQSALLDRFLNAAYKGSASKLALQLLGNHKTTPDELAAIKALIDQLEKNKPS</sequence>
<dbReference type="Proteomes" id="UP000808337">
    <property type="component" value="Unassembled WGS sequence"/>
</dbReference>
<name>A0A9D7SVU3_9BACT</name>
<comment type="similarity">
    <text evidence="1">Belongs to the BlaI transcriptional regulatory family.</text>
</comment>
<protein>
    <submittedName>
        <fullName evidence="6">BlaI/MecI/CopY family transcriptional regulator</fullName>
    </submittedName>
</protein>
<dbReference type="SUPFAM" id="SSF46785">
    <property type="entry name" value="Winged helix' DNA-binding domain"/>
    <property type="match status" value="1"/>
</dbReference>
<dbReference type="EMBL" id="JADKGY010000011">
    <property type="protein sequence ID" value="MBK9983176.1"/>
    <property type="molecule type" value="Genomic_DNA"/>
</dbReference>
<gene>
    <name evidence="5" type="ORF">IPP15_11750</name>
    <name evidence="6" type="ORF">IPP15_12315</name>
</gene>
<keyword evidence="4" id="KW-0804">Transcription</keyword>
<dbReference type="GO" id="GO:0003677">
    <property type="term" value="F:DNA binding"/>
    <property type="evidence" value="ECO:0007669"/>
    <property type="project" value="UniProtKB-KW"/>
</dbReference>
<dbReference type="GO" id="GO:0045892">
    <property type="term" value="P:negative regulation of DNA-templated transcription"/>
    <property type="evidence" value="ECO:0007669"/>
    <property type="project" value="InterPro"/>
</dbReference>
<keyword evidence="2" id="KW-0805">Transcription regulation</keyword>
<evidence type="ECO:0000313" key="7">
    <source>
        <dbReference type="Proteomes" id="UP000808337"/>
    </source>
</evidence>
<dbReference type="Gene3D" id="1.10.10.10">
    <property type="entry name" value="Winged helix-like DNA-binding domain superfamily/Winged helix DNA-binding domain"/>
    <property type="match status" value="1"/>
</dbReference>
<evidence type="ECO:0000256" key="2">
    <source>
        <dbReference type="ARBA" id="ARBA00023015"/>
    </source>
</evidence>
<evidence type="ECO:0000256" key="3">
    <source>
        <dbReference type="ARBA" id="ARBA00023125"/>
    </source>
</evidence>
<reference evidence="6 7" key="1">
    <citation type="submission" date="2020-10" db="EMBL/GenBank/DDBJ databases">
        <title>Connecting structure to function with the recovery of over 1000 high-quality activated sludge metagenome-assembled genomes encoding full-length rRNA genes using long-read sequencing.</title>
        <authorList>
            <person name="Singleton C.M."/>
            <person name="Petriglieri F."/>
            <person name="Kristensen J.M."/>
            <person name="Kirkegaard R.H."/>
            <person name="Michaelsen T.Y."/>
            <person name="Andersen M.H."/>
            <person name="Karst S.M."/>
            <person name="Dueholm M.S."/>
            <person name="Nielsen P.H."/>
            <person name="Albertsen M."/>
        </authorList>
    </citation>
    <scope>NUCLEOTIDE SEQUENCE [LARGE SCALE GENOMIC DNA]</scope>
    <source>
        <strain evidence="6">Ribe_18-Q3-R11-54_MAXAC.273</strain>
    </source>
</reference>
<accession>A0A9D7SVU3</accession>
<evidence type="ECO:0000313" key="5">
    <source>
        <dbReference type="EMBL" id="MBK9983076.1"/>
    </source>
</evidence>
<dbReference type="InterPro" id="IPR036390">
    <property type="entry name" value="WH_DNA-bd_sf"/>
</dbReference>
<proteinExistence type="inferred from homology"/>
<dbReference type="Gene3D" id="1.10.4040.10">
    <property type="entry name" value="Penicillinase repressor domain"/>
    <property type="match status" value="1"/>
</dbReference>
<dbReference type="InterPro" id="IPR036388">
    <property type="entry name" value="WH-like_DNA-bd_sf"/>
</dbReference>